<dbReference type="EMBL" id="CAXAJV020001293">
    <property type="protein sequence ID" value="CAL7944247.1"/>
    <property type="molecule type" value="Genomic_DNA"/>
</dbReference>
<dbReference type="Gene3D" id="1.10.10.10">
    <property type="entry name" value="Winged helix-like DNA-binding domain superfamily/Winged helix DNA-binding domain"/>
    <property type="match status" value="1"/>
</dbReference>
<organism evidence="3 4">
    <name type="scientific">Xylocopa violacea</name>
    <name type="common">Violet carpenter bee</name>
    <name type="synonym">Apis violacea</name>
    <dbReference type="NCBI Taxonomy" id="135666"/>
    <lineage>
        <taxon>Eukaryota</taxon>
        <taxon>Metazoa</taxon>
        <taxon>Ecdysozoa</taxon>
        <taxon>Arthropoda</taxon>
        <taxon>Hexapoda</taxon>
        <taxon>Insecta</taxon>
        <taxon>Pterygota</taxon>
        <taxon>Neoptera</taxon>
        <taxon>Endopterygota</taxon>
        <taxon>Hymenoptera</taxon>
        <taxon>Apocrita</taxon>
        <taxon>Aculeata</taxon>
        <taxon>Apoidea</taxon>
        <taxon>Anthophila</taxon>
        <taxon>Apidae</taxon>
        <taxon>Xylocopa</taxon>
        <taxon>Xylocopa</taxon>
    </lineage>
</organism>
<dbReference type="InterPro" id="IPR005818">
    <property type="entry name" value="Histone_H1/H5_H15"/>
</dbReference>
<comment type="caution">
    <text evidence="3">The sequence shown here is derived from an EMBL/GenBank/DDBJ whole genome shotgun (WGS) entry which is preliminary data.</text>
</comment>
<dbReference type="PROSITE" id="PS51504">
    <property type="entry name" value="H15"/>
    <property type="match status" value="1"/>
</dbReference>
<feature type="domain" description="H15" evidence="2">
    <location>
        <begin position="1"/>
        <end position="73"/>
    </location>
</feature>
<keyword evidence="4" id="KW-1185">Reference proteome</keyword>
<evidence type="ECO:0000313" key="4">
    <source>
        <dbReference type="Proteomes" id="UP001642520"/>
    </source>
</evidence>
<sequence length="236" mass="27726">MVSESAKTLGLVIAAIKNLRELKGSTSKEILRYLSSVYNISPNVARRQMQTALKRGVAYGILKKNGGCYILPTNGELKCQEVAAQEVNLLDVCRKTRIQRKLGCKCKKKRRRRRRRKRRFCRCKRRRSRRRRRRRSRRKRSRGCRTRRSRRRRSRGCGPRRSRRRRSRGCKPRRRKRKCRCGGLGSKADVNRTKRAISPQTIKRSFKERFFDSPSEAYDSAASEKSSRTTISSMTD</sequence>
<reference evidence="3 4" key="1">
    <citation type="submission" date="2024-08" db="EMBL/GenBank/DDBJ databases">
        <authorList>
            <person name="Will J Nash"/>
            <person name="Angela Man"/>
            <person name="Seanna McTaggart"/>
            <person name="Kendall Baker"/>
            <person name="Tom Barker"/>
            <person name="Leah Catchpole"/>
            <person name="Alex Durrant"/>
            <person name="Karim Gharbi"/>
            <person name="Naomi Irish"/>
            <person name="Gemy Kaithakottil"/>
            <person name="Debby Ku"/>
            <person name="Aaliyah Providence"/>
            <person name="Felix Shaw"/>
            <person name="David Swarbreck"/>
            <person name="Chris Watkins"/>
            <person name="Ann M. McCartney"/>
            <person name="Giulio Formenti"/>
            <person name="Alice Mouton"/>
            <person name="Noel Vella"/>
            <person name="Bjorn M von Reumont"/>
            <person name="Adriana Vella"/>
            <person name="Wilfried Haerty"/>
        </authorList>
    </citation>
    <scope>NUCLEOTIDE SEQUENCE [LARGE SCALE GENOMIC DNA]</scope>
</reference>
<accession>A0ABP1NTK9</accession>
<protein>
    <recommendedName>
        <fullName evidence="2">H15 domain-containing protein</fullName>
    </recommendedName>
</protein>
<dbReference type="SMART" id="SM00526">
    <property type="entry name" value="H15"/>
    <property type="match status" value="1"/>
</dbReference>
<evidence type="ECO:0000256" key="1">
    <source>
        <dbReference type="SAM" id="MobiDB-lite"/>
    </source>
</evidence>
<feature type="region of interest" description="Disordered" evidence="1">
    <location>
        <begin position="207"/>
        <end position="236"/>
    </location>
</feature>
<name>A0ABP1NTK9_XYLVO</name>
<gene>
    <name evidence="3" type="ORF">XYLVIOL_LOCUS6546</name>
</gene>
<evidence type="ECO:0000259" key="2">
    <source>
        <dbReference type="PROSITE" id="PS51504"/>
    </source>
</evidence>
<dbReference type="Proteomes" id="UP001642520">
    <property type="component" value="Unassembled WGS sequence"/>
</dbReference>
<dbReference type="Pfam" id="PF00538">
    <property type="entry name" value="Linker_histone"/>
    <property type="match status" value="1"/>
</dbReference>
<dbReference type="InterPro" id="IPR036390">
    <property type="entry name" value="WH_DNA-bd_sf"/>
</dbReference>
<dbReference type="InterPro" id="IPR036388">
    <property type="entry name" value="WH-like_DNA-bd_sf"/>
</dbReference>
<feature type="compositionally biased region" description="Basic residues" evidence="1">
    <location>
        <begin position="124"/>
        <end position="180"/>
    </location>
</feature>
<evidence type="ECO:0000313" key="3">
    <source>
        <dbReference type="EMBL" id="CAL7944247.1"/>
    </source>
</evidence>
<feature type="region of interest" description="Disordered" evidence="1">
    <location>
        <begin position="124"/>
        <end position="187"/>
    </location>
</feature>
<dbReference type="SUPFAM" id="SSF46785">
    <property type="entry name" value="Winged helix' DNA-binding domain"/>
    <property type="match status" value="1"/>
</dbReference>
<proteinExistence type="predicted"/>